<dbReference type="GO" id="GO:0004519">
    <property type="term" value="F:endonuclease activity"/>
    <property type="evidence" value="ECO:0007669"/>
    <property type="project" value="UniProtKB-KW"/>
</dbReference>
<evidence type="ECO:0000259" key="2">
    <source>
        <dbReference type="SMART" id="SM00507"/>
    </source>
</evidence>
<feature type="domain" description="HNH nuclease" evidence="2">
    <location>
        <begin position="335"/>
        <end position="386"/>
    </location>
</feature>
<keyword evidence="4" id="KW-1185">Reference proteome</keyword>
<evidence type="ECO:0000313" key="3">
    <source>
        <dbReference type="EMBL" id="BBY15075.1"/>
    </source>
</evidence>
<keyword evidence="3" id="KW-0540">Nuclease</keyword>
<dbReference type="RefSeq" id="WP_134059978.1">
    <property type="nucleotide sequence ID" value="NZ_AP022586.1"/>
</dbReference>
<organism evidence="3 4">
    <name type="scientific">Mycolicibacterium litorale</name>
    <dbReference type="NCBI Taxonomy" id="758802"/>
    <lineage>
        <taxon>Bacteria</taxon>
        <taxon>Bacillati</taxon>
        <taxon>Actinomycetota</taxon>
        <taxon>Actinomycetes</taxon>
        <taxon>Mycobacteriales</taxon>
        <taxon>Mycobacteriaceae</taxon>
        <taxon>Mycolicibacterium</taxon>
    </lineage>
</organism>
<name>A0AAD1MRR3_9MYCO</name>
<sequence length="490" mass="52850">MFDDLDDAALVAAIEEHTRAEAAQGAARLAAIAELTRRRELSAGDDRVLWACDAWSAASAEVSAAMGISARASSREMRIALALRDRLPKVAALYADGKLSSRIVSTITWRTRLVEDGEALARIDERVAEHATRWGTLSGEKLERAVDLWVDCYDPAAVIRTRLAARDRDVSIGSSDDPTVTTSLWGRLLASDAEALRRRLAQMVAGVCETDPRTPGQRRADALGALGAGAQTLACQCGTDCPKAGSDGGGDHVVIHVVANQAAVDHAAATDDPALSGEGPLITETSPPPPDAAAVIIGAGAIPTPLLAELLRRGAKVTTVAAPTESEPRYRPSTALDRFVRVRDEACRFPGCTRAAVFADIDHTVPHPDGATHASNLKCLCREHHLLKTFWTGPDGWADHQLPDGTVVWRSPAGREYRTAPGAALFFPDWDTTTATLPRPKRRPSTAQRNVRVPKRRRTREAERRSRIKAERQRNQNCIAPRSRAPAQSS</sequence>
<dbReference type="InterPro" id="IPR003615">
    <property type="entry name" value="HNH_nuc"/>
</dbReference>
<gene>
    <name evidence="3" type="ORF">MLIT_06670</name>
</gene>
<protein>
    <submittedName>
        <fullName evidence="3">HNH endonuclease</fullName>
    </submittedName>
</protein>
<evidence type="ECO:0000313" key="4">
    <source>
        <dbReference type="Proteomes" id="UP000466607"/>
    </source>
</evidence>
<dbReference type="InterPro" id="IPR003870">
    <property type="entry name" value="DUF222"/>
</dbReference>
<keyword evidence="3" id="KW-0255">Endonuclease</keyword>
<accession>A0AAD1MRR3</accession>
<dbReference type="AlphaFoldDB" id="A0AAD1MRR3"/>
<dbReference type="SMART" id="SM00507">
    <property type="entry name" value="HNHc"/>
    <property type="match status" value="1"/>
</dbReference>
<proteinExistence type="predicted"/>
<evidence type="ECO:0000256" key="1">
    <source>
        <dbReference type="SAM" id="MobiDB-lite"/>
    </source>
</evidence>
<dbReference type="CDD" id="cd00085">
    <property type="entry name" value="HNHc"/>
    <property type="match status" value="1"/>
</dbReference>
<dbReference type="EMBL" id="AP022586">
    <property type="protein sequence ID" value="BBY15075.1"/>
    <property type="molecule type" value="Genomic_DNA"/>
</dbReference>
<reference evidence="3 4" key="1">
    <citation type="journal article" date="2019" name="Emerg. Microbes Infect.">
        <title>Comprehensive subspecies identification of 175 nontuberculous mycobacteria species based on 7547 genomic profiles.</title>
        <authorList>
            <person name="Matsumoto Y."/>
            <person name="Kinjo T."/>
            <person name="Motooka D."/>
            <person name="Nabeya D."/>
            <person name="Jung N."/>
            <person name="Uechi K."/>
            <person name="Horii T."/>
            <person name="Iida T."/>
            <person name="Fujita J."/>
            <person name="Nakamura S."/>
        </authorList>
    </citation>
    <scope>NUCLEOTIDE SEQUENCE [LARGE SCALE GENOMIC DNA]</scope>
    <source>
        <strain evidence="3 4">JCM 17423</strain>
    </source>
</reference>
<feature type="compositionally biased region" description="Basic and acidic residues" evidence="1">
    <location>
        <begin position="460"/>
        <end position="474"/>
    </location>
</feature>
<dbReference type="Pfam" id="PF02720">
    <property type="entry name" value="DUF222"/>
    <property type="match status" value="1"/>
</dbReference>
<keyword evidence="3" id="KW-0378">Hydrolase</keyword>
<dbReference type="Proteomes" id="UP000466607">
    <property type="component" value="Chromosome"/>
</dbReference>
<feature type="region of interest" description="Disordered" evidence="1">
    <location>
        <begin position="435"/>
        <end position="490"/>
    </location>
</feature>